<evidence type="ECO:0000256" key="4">
    <source>
        <dbReference type="ARBA" id="ARBA00022989"/>
    </source>
</evidence>
<keyword evidence="4 6" id="KW-1133">Transmembrane helix</keyword>
<keyword evidence="3 6" id="KW-0812">Transmembrane</keyword>
<evidence type="ECO:0000313" key="8">
    <source>
        <dbReference type="EMBL" id="ALN78387.1"/>
    </source>
</evidence>
<sequence length="167" mass="18276">MEETQNPYAAPNAPALPNAEWQQTVRADRGMRLVARLIDGGLYLVCFLPMFIAVAIDPDSKEPSAIQLAMMGLSFLLMLGLFIYNIVLLNESGQTLGKRWIGIKIVRTDGTPASLGRILGLRMFVIALIEAIPCLGSVFALVNVLWIFGEDSLCLHDLMADTKVINA</sequence>
<dbReference type="PATRIC" id="fig|84531.8.peg.229"/>
<keyword evidence="9" id="KW-1185">Reference proteome</keyword>
<dbReference type="PANTHER" id="PTHR36115">
    <property type="entry name" value="PROLINE-RICH ANTIGEN HOMOLOG-RELATED"/>
    <property type="match status" value="1"/>
</dbReference>
<reference evidence="8 9" key="1">
    <citation type="journal article" date="2015" name="BMC Genomics">
        <title>Comparative genomics and metabolic profiling of the genus Lysobacter.</title>
        <authorList>
            <person name="de Bruijn I."/>
            <person name="Cheng X."/>
            <person name="de Jager V."/>
            <person name="Exposito R.G."/>
            <person name="Watrous J."/>
            <person name="Patel N."/>
            <person name="Postma J."/>
            <person name="Dorrestein P.C."/>
            <person name="Kobayashi D."/>
            <person name="Raaijmakers J.M."/>
        </authorList>
    </citation>
    <scope>NUCLEOTIDE SEQUENCE [LARGE SCALE GENOMIC DNA]</scope>
    <source>
        <strain evidence="8 9">76</strain>
    </source>
</reference>
<keyword evidence="2" id="KW-1003">Cell membrane</keyword>
<evidence type="ECO:0000313" key="9">
    <source>
        <dbReference type="Proteomes" id="UP000060787"/>
    </source>
</evidence>
<name>A0A0S2F4D6_LYSAN</name>
<protein>
    <submittedName>
        <fullName evidence="8">RDD family protein</fullName>
    </submittedName>
</protein>
<feature type="domain" description="RDD" evidence="7">
    <location>
        <begin position="27"/>
        <end position="160"/>
    </location>
</feature>
<dbReference type="KEGG" id="lab:LA76x_0225"/>
<dbReference type="Pfam" id="PF06271">
    <property type="entry name" value="RDD"/>
    <property type="match status" value="1"/>
</dbReference>
<proteinExistence type="predicted"/>
<evidence type="ECO:0000256" key="2">
    <source>
        <dbReference type="ARBA" id="ARBA00022475"/>
    </source>
</evidence>
<evidence type="ECO:0000256" key="3">
    <source>
        <dbReference type="ARBA" id="ARBA00022692"/>
    </source>
</evidence>
<dbReference type="STRING" id="84531.LA76x_0225"/>
<evidence type="ECO:0000256" key="5">
    <source>
        <dbReference type="ARBA" id="ARBA00023136"/>
    </source>
</evidence>
<feature type="transmembrane region" description="Helical" evidence="6">
    <location>
        <begin position="33"/>
        <end position="56"/>
    </location>
</feature>
<dbReference type="InterPro" id="IPR010432">
    <property type="entry name" value="RDD"/>
</dbReference>
<feature type="transmembrane region" description="Helical" evidence="6">
    <location>
        <begin position="124"/>
        <end position="148"/>
    </location>
</feature>
<accession>A0A0S2F4D6</accession>
<evidence type="ECO:0000256" key="1">
    <source>
        <dbReference type="ARBA" id="ARBA00004651"/>
    </source>
</evidence>
<dbReference type="PANTHER" id="PTHR36115:SF4">
    <property type="entry name" value="MEMBRANE PROTEIN"/>
    <property type="match status" value="1"/>
</dbReference>
<evidence type="ECO:0000256" key="6">
    <source>
        <dbReference type="SAM" id="Phobius"/>
    </source>
</evidence>
<feature type="transmembrane region" description="Helical" evidence="6">
    <location>
        <begin position="68"/>
        <end position="89"/>
    </location>
</feature>
<dbReference type="Proteomes" id="UP000060787">
    <property type="component" value="Chromosome"/>
</dbReference>
<dbReference type="RefSeq" id="WP_057916210.1">
    <property type="nucleotide sequence ID" value="NZ_CP011129.1"/>
</dbReference>
<organism evidence="8 9">
    <name type="scientific">Lysobacter antibioticus</name>
    <dbReference type="NCBI Taxonomy" id="84531"/>
    <lineage>
        <taxon>Bacteria</taxon>
        <taxon>Pseudomonadati</taxon>
        <taxon>Pseudomonadota</taxon>
        <taxon>Gammaproteobacteria</taxon>
        <taxon>Lysobacterales</taxon>
        <taxon>Lysobacteraceae</taxon>
        <taxon>Lysobacter</taxon>
    </lineage>
</organism>
<dbReference type="GO" id="GO:0005886">
    <property type="term" value="C:plasma membrane"/>
    <property type="evidence" value="ECO:0007669"/>
    <property type="project" value="UniProtKB-SubCell"/>
</dbReference>
<dbReference type="InterPro" id="IPR051791">
    <property type="entry name" value="Pra-immunoreactive"/>
</dbReference>
<dbReference type="AlphaFoldDB" id="A0A0S2F4D6"/>
<keyword evidence="5 6" id="KW-0472">Membrane</keyword>
<gene>
    <name evidence="8" type="ORF">LA76x_0225</name>
</gene>
<comment type="subcellular location">
    <subcellularLocation>
        <location evidence="1">Cell membrane</location>
        <topology evidence="1">Multi-pass membrane protein</topology>
    </subcellularLocation>
</comment>
<dbReference type="eggNOG" id="COG1714">
    <property type="taxonomic scope" value="Bacteria"/>
</dbReference>
<evidence type="ECO:0000259" key="7">
    <source>
        <dbReference type="Pfam" id="PF06271"/>
    </source>
</evidence>
<dbReference type="EMBL" id="CP011129">
    <property type="protein sequence ID" value="ALN78387.1"/>
    <property type="molecule type" value="Genomic_DNA"/>
</dbReference>